<dbReference type="RefSeq" id="WP_260997630.1">
    <property type="nucleotide sequence ID" value="NZ_CP054475.1"/>
</dbReference>
<reference evidence="2" key="1">
    <citation type="submission" date="2020-06" db="EMBL/GenBank/DDBJ databases">
        <title>Thalassolituus marinus alknpb1M-1, a hydrocarbon-degrading bacterium isolated from the deep-sea overlying water using an in-situ strategy from the South China Sea basin.</title>
        <authorList>
            <person name="Dong C."/>
            <person name="Chen Y."/>
            <person name="Shao Z."/>
        </authorList>
    </citation>
    <scope>NUCLEOTIDE SEQUENCE [LARGE SCALE GENOMIC DNA]</scope>
    <source>
        <strain evidence="2">alknpb1M-1</strain>
    </source>
</reference>
<dbReference type="InterPro" id="IPR014942">
    <property type="entry name" value="AbiEii"/>
</dbReference>
<protein>
    <submittedName>
        <fullName evidence="1">Nucleotidyl transferase AbiEii/AbiGii toxin family protein</fullName>
    </submittedName>
</protein>
<name>A0ABY6AEQ2_9GAMM</name>
<evidence type="ECO:0000313" key="1">
    <source>
        <dbReference type="EMBL" id="UXD88949.1"/>
    </source>
</evidence>
<organism evidence="1 2">
    <name type="scientific">Thalassolituus hydrocarboniclasticus</name>
    <dbReference type="NCBI Taxonomy" id="2742796"/>
    <lineage>
        <taxon>Bacteria</taxon>
        <taxon>Pseudomonadati</taxon>
        <taxon>Pseudomonadota</taxon>
        <taxon>Gammaproteobacteria</taxon>
        <taxon>Oceanospirillales</taxon>
        <taxon>Oceanospirillaceae</taxon>
        <taxon>Thalassolituus</taxon>
    </lineage>
</organism>
<proteinExistence type="predicted"/>
<dbReference type="Proteomes" id="UP001065322">
    <property type="component" value="Chromosome"/>
</dbReference>
<accession>A0ABY6AEQ2</accession>
<dbReference type="Pfam" id="PF08843">
    <property type="entry name" value="AbiEii"/>
    <property type="match status" value="1"/>
</dbReference>
<dbReference type="EMBL" id="CP054475">
    <property type="protein sequence ID" value="UXD88949.1"/>
    <property type="molecule type" value="Genomic_DNA"/>
</dbReference>
<keyword evidence="1" id="KW-0808">Transferase</keyword>
<evidence type="ECO:0000313" key="2">
    <source>
        <dbReference type="Proteomes" id="UP001065322"/>
    </source>
</evidence>
<dbReference type="GO" id="GO:0016740">
    <property type="term" value="F:transferase activity"/>
    <property type="evidence" value="ECO:0007669"/>
    <property type="project" value="UniProtKB-KW"/>
</dbReference>
<gene>
    <name evidence="1" type="ORF">HUF19_16540</name>
</gene>
<sequence>MNTLIDVTGKLPRGLVEMYRKVDICAKGLGIDYLIVGAMARDLVMHHGFGAHIERGTRDVDFAIRVASWQEFNTLKEALSAQGLSVDQKLAYRLGFVDSDSLPWELDILPFGNVVDAHHDISWPPDGEFKMSTLGFPEALLQAWQVKITQDSECLVKVANPVAIIILKMVAWTERDRELRKKDAADIGYILQNYAKIPSVLSCLYEDGHMERCDWDEDMASAELLGIEIADVSAEPTRQYIIKHLVENQPNRAFGTGCGIGSLRFQTQVRTSEQTRE</sequence>
<keyword evidence="2" id="KW-1185">Reference proteome</keyword>